<dbReference type="Pfam" id="PF13456">
    <property type="entry name" value="RVT_3"/>
    <property type="match status" value="2"/>
</dbReference>
<dbReference type="GO" id="GO:0004523">
    <property type="term" value="F:RNA-DNA hybrid ribonuclease activity"/>
    <property type="evidence" value="ECO:0007669"/>
    <property type="project" value="InterPro"/>
</dbReference>
<dbReference type="InterPro" id="IPR002156">
    <property type="entry name" value="RNaseH_domain"/>
</dbReference>
<dbReference type="OrthoDB" id="1906820at2759"/>
<dbReference type="InterPro" id="IPR052929">
    <property type="entry name" value="RNase_H-like_EbsB-rel"/>
</dbReference>
<dbReference type="EMBL" id="SMMG02000005">
    <property type="protein sequence ID" value="KAA3472007.1"/>
    <property type="molecule type" value="Genomic_DNA"/>
</dbReference>
<sequence>MAASTNPRESIANPTTAEARACLLAVIMAEELGFHEIQIEGDALMVIRKLNLDNEDKYCIRTYIQEIKRKSLSFRSIKIIVTMNGKPPRGNVIKINFDASFNQEQHTLVAGIVARNDEGLVMAASTNPGESIANLTTAEARACLLAVILAEELDFHEIQIEGDALTVIRKLNLDNEDRSCIRTYIQEIKRKSLNFQSIEFKNAPRAANRVAHGLALEGQVYNEPRFWMEEVPRSEGRFGKH</sequence>
<name>A0A5B6VST6_9ROSI</name>
<organism evidence="2 3">
    <name type="scientific">Gossypium australe</name>
    <dbReference type="NCBI Taxonomy" id="47621"/>
    <lineage>
        <taxon>Eukaryota</taxon>
        <taxon>Viridiplantae</taxon>
        <taxon>Streptophyta</taxon>
        <taxon>Embryophyta</taxon>
        <taxon>Tracheophyta</taxon>
        <taxon>Spermatophyta</taxon>
        <taxon>Magnoliopsida</taxon>
        <taxon>eudicotyledons</taxon>
        <taxon>Gunneridae</taxon>
        <taxon>Pentapetalae</taxon>
        <taxon>rosids</taxon>
        <taxon>malvids</taxon>
        <taxon>Malvales</taxon>
        <taxon>Malvaceae</taxon>
        <taxon>Malvoideae</taxon>
        <taxon>Gossypium</taxon>
    </lineage>
</organism>
<evidence type="ECO:0000313" key="3">
    <source>
        <dbReference type="Proteomes" id="UP000325315"/>
    </source>
</evidence>
<keyword evidence="2" id="KW-0548">Nucleotidyltransferase</keyword>
<dbReference type="GO" id="GO:0003964">
    <property type="term" value="F:RNA-directed DNA polymerase activity"/>
    <property type="evidence" value="ECO:0007669"/>
    <property type="project" value="UniProtKB-KW"/>
</dbReference>
<evidence type="ECO:0000313" key="2">
    <source>
        <dbReference type="EMBL" id="KAA3472007.1"/>
    </source>
</evidence>
<dbReference type="Gene3D" id="3.30.420.10">
    <property type="entry name" value="Ribonuclease H-like superfamily/Ribonuclease H"/>
    <property type="match status" value="1"/>
</dbReference>
<dbReference type="InterPro" id="IPR012337">
    <property type="entry name" value="RNaseH-like_sf"/>
</dbReference>
<dbReference type="InterPro" id="IPR036397">
    <property type="entry name" value="RNaseH_sf"/>
</dbReference>
<gene>
    <name evidence="2" type="ORF">EPI10_022521</name>
</gene>
<evidence type="ECO:0000259" key="1">
    <source>
        <dbReference type="Pfam" id="PF13456"/>
    </source>
</evidence>
<dbReference type="InterPro" id="IPR044730">
    <property type="entry name" value="RNase_H-like_dom_plant"/>
</dbReference>
<dbReference type="AlphaFoldDB" id="A0A5B6VST6"/>
<dbReference type="PANTHER" id="PTHR47074:SF61">
    <property type="entry name" value="RNASE H TYPE-1 DOMAIN-CONTAINING PROTEIN"/>
    <property type="match status" value="1"/>
</dbReference>
<comment type="caution">
    <text evidence="2">The sequence shown here is derived from an EMBL/GenBank/DDBJ whole genome shotgun (WGS) entry which is preliminary data.</text>
</comment>
<dbReference type="SUPFAM" id="SSF53098">
    <property type="entry name" value="Ribonuclease H-like"/>
    <property type="match status" value="1"/>
</dbReference>
<dbReference type="GO" id="GO:0003676">
    <property type="term" value="F:nucleic acid binding"/>
    <property type="evidence" value="ECO:0007669"/>
    <property type="project" value="InterPro"/>
</dbReference>
<keyword evidence="3" id="KW-1185">Reference proteome</keyword>
<dbReference type="Proteomes" id="UP000325315">
    <property type="component" value="Unassembled WGS sequence"/>
</dbReference>
<dbReference type="PANTHER" id="PTHR47074">
    <property type="entry name" value="BNAC02G40300D PROTEIN"/>
    <property type="match status" value="1"/>
</dbReference>
<accession>A0A5B6VST6</accession>
<proteinExistence type="predicted"/>
<dbReference type="CDD" id="cd06222">
    <property type="entry name" value="RNase_H_like"/>
    <property type="match status" value="1"/>
</dbReference>
<keyword evidence="2" id="KW-0695">RNA-directed DNA polymerase</keyword>
<reference evidence="3" key="1">
    <citation type="journal article" date="2019" name="Plant Biotechnol. J.">
        <title>Genome sequencing of the Australian wild diploid species Gossypium australe highlights disease resistance and delayed gland morphogenesis.</title>
        <authorList>
            <person name="Cai Y."/>
            <person name="Cai X."/>
            <person name="Wang Q."/>
            <person name="Wang P."/>
            <person name="Zhang Y."/>
            <person name="Cai C."/>
            <person name="Xu Y."/>
            <person name="Wang K."/>
            <person name="Zhou Z."/>
            <person name="Wang C."/>
            <person name="Geng S."/>
            <person name="Li B."/>
            <person name="Dong Q."/>
            <person name="Hou Y."/>
            <person name="Wang H."/>
            <person name="Ai P."/>
            <person name="Liu Z."/>
            <person name="Yi F."/>
            <person name="Sun M."/>
            <person name="An G."/>
            <person name="Cheng J."/>
            <person name="Zhang Y."/>
            <person name="Shi Q."/>
            <person name="Xie Y."/>
            <person name="Shi X."/>
            <person name="Chang Y."/>
            <person name="Huang F."/>
            <person name="Chen Y."/>
            <person name="Hong S."/>
            <person name="Mi L."/>
            <person name="Sun Q."/>
            <person name="Zhang L."/>
            <person name="Zhou B."/>
            <person name="Peng R."/>
            <person name="Zhang X."/>
            <person name="Liu F."/>
        </authorList>
    </citation>
    <scope>NUCLEOTIDE SEQUENCE [LARGE SCALE GENOMIC DNA]</scope>
    <source>
        <strain evidence="3">cv. PA1801</strain>
    </source>
</reference>
<feature type="domain" description="RNase H type-1" evidence="1">
    <location>
        <begin position="9"/>
        <end position="79"/>
    </location>
</feature>
<keyword evidence="2" id="KW-0808">Transferase</keyword>
<feature type="domain" description="RNase H type-1" evidence="1">
    <location>
        <begin position="96"/>
        <end position="215"/>
    </location>
</feature>
<protein>
    <submittedName>
        <fullName evidence="2">Reverse transcriptase</fullName>
    </submittedName>
</protein>